<dbReference type="EMBL" id="VWPJ01000004">
    <property type="protein sequence ID" value="KAA5606447.1"/>
    <property type="molecule type" value="Genomic_DNA"/>
</dbReference>
<proteinExistence type="predicted"/>
<comment type="caution">
    <text evidence="2">The sequence shown here is derived from an EMBL/GenBank/DDBJ whole genome shotgun (WGS) entry which is preliminary data.</text>
</comment>
<dbReference type="Pfam" id="PF00534">
    <property type="entry name" value="Glycos_transf_1"/>
    <property type="match status" value="1"/>
</dbReference>
<dbReference type="Proteomes" id="UP000324065">
    <property type="component" value="Unassembled WGS sequence"/>
</dbReference>
<feature type="domain" description="Glycosyl transferase family 1" evidence="1">
    <location>
        <begin position="212"/>
        <end position="365"/>
    </location>
</feature>
<name>A0A5M6IEP5_9PROT</name>
<keyword evidence="3" id="KW-1185">Reference proteome</keyword>
<dbReference type="InterPro" id="IPR001296">
    <property type="entry name" value="Glyco_trans_1"/>
</dbReference>
<evidence type="ECO:0000259" key="1">
    <source>
        <dbReference type="Pfam" id="PF00534"/>
    </source>
</evidence>
<reference evidence="2 3" key="1">
    <citation type="submission" date="2019-09" db="EMBL/GenBank/DDBJ databases">
        <title>Genome sequence of Roseospira marina, one of the more divergent members of the non-sulfur purple photosynthetic bacterial family, the Rhodospirillaceae.</title>
        <authorList>
            <person name="Meyer T."/>
            <person name="Kyndt J."/>
        </authorList>
    </citation>
    <scope>NUCLEOTIDE SEQUENCE [LARGE SCALE GENOMIC DNA]</scope>
    <source>
        <strain evidence="2 3">DSM 15113</strain>
    </source>
</reference>
<dbReference type="SUPFAM" id="SSF53756">
    <property type="entry name" value="UDP-Glycosyltransferase/glycogen phosphorylase"/>
    <property type="match status" value="1"/>
</dbReference>
<accession>A0A5M6IEP5</accession>
<dbReference type="PANTHER" id="PTHR12526:SF630">
    <property type="entry name" value="GLYCOSYLTRANSFERASE"/>
    <property type="match status" value="1"/>
</dbReference>
<dbReference type="Gene3D" id="3.40.50.2000">
    <property type="entry name" value="Glycogen Phosphorylase B"/>
    <property type="match status" value="2"/>
</dbReference>
<evidence type="ECO:0000313" key="2">
    <source>
        <dbReference type="EMBL" id="KAA5606447.1"/>
    </source>
</evidence>
<keyword evidence="2" id="KW-0808">Transferase</keyword>
<dbReference type="GO" id="GO:0016757">
    <property type="term" value="F:glycosyltransferase activity"/>
    <property type="evidence" value="ECO:0007669"/>
    <property type="project" value="InterPro"/>
</dbReference>
<dbReference type="PANTHER" id="PTHR12526">
    <property type="entry name" value="GLYCOSYLTRANSFERASE"/>
    <property type="match status" value="1"/>
</dbReference>
<sequence length="389" mass="43244">MQARPRPRPKTVYVYGGNDPHFHSGRASALLASFAASDHVDPDTRVLPLNYIRTRYMPVTVLRYLVENRGGRAGFLFSDAYHNRCLRDAPASVPDGSLVISSAQNVGDVGRTLVRDKGVKLYFYLDATLRQYWGAVVGTKGADHLRRLLESERLSFKEAAGFFVYHEGVAAALRDDYGVPRDKIAVIGRGVTIRPDHIAAVRQEGHQEPRPASDQTLTLMTVGKDAARKGVFKVIEAIDRLPEAERRRIRYVVAGPDRSALPARAFVEPLGFVTGEGRRALLTRMRRADLGVLLSEWEGLPGSVYEFLTLGTPCWMSDLPHTEALRAHPGVVSEPLPIDGARVAERLRAFLHDPAALRDLRQRAESQWDAFTWGPIVQTMSDVMGTSRR</sequence>
<dbReference type="AlphaFoldDB" id="A0A5M6IEP5"/>
<dbReference type="CDD" id="cd03801">
    <property type="entry name" value="GT4_PimA-like"/>
    <property type="match status" value="1"/>
</dbReference>
<evidence type="ECO:0000313" key="3">
    <source>
        <dbReference type="Proteomes" id="UP000324065"/>
    </source>
</evidence>
<organism evidence="2 3">
    <name type="scientific">Roseospira marina</name>
    <dbReference type="NCBI Taxonomy" id="140057"/>
    <lineage>
        <taxon>Bacteria</taxon>
        <taxon>Pseudomonadati</taxon>
        <taxon>Pseudomonadota</taxon>
        <taxon>Alphaproteobacteria</taxon>
        <taxon>Rhodospirillales</taxon>
        <taxon>Rhodospirillaceae</taxon>
        <taxon>Roseospira</taxon>
    </lineage>
</organism>
<dbReference type="OrthoDB" id="9781738at2"/>
<protein>
    <submittedName>
        <fullName evidence="2">Glycosyltransferase family 4 protein</fullName>
    </submittedName>
</protein>
<gene>
    <name evidence="2" type="ORF">F1188_06150</name>
</gene>